<evidence type="ECO:0000313" key="1">
    <source>
        <dbReference type="EMBL" id="SAL30675.1"/>
    </source>
</evidence>
<gene>
    <name evidence="1" type="ORF">AWB69_02537</name>
</gene>
<evidence type="ECO:0000313" key="2">
    <source>
        <dbReference type="Proteomes" id="UP000054683"/>
    </source>
</evidence>
<reference evidence="1 2" key="1">
    <citation type="submission" date="2016-01" db="EMBL/GenBank/DDBJ databases">
        <authorList>
            <person name="Oliw E.H."/>
        </authorList>
    </citation>
    <scope>NUCLEOTIDE SEQUENCE [LARGE SCALE GENOMIC DNA]</scope>
    <source>
        <strain evidence="1">LMG 27134</strain>
    </source>
</reference>
<organism evidence="1 2">
    <name type="scientific">Caballeronia udeis</name>
    <dbReference type="NCBI Taxonomy" id="1232866"/>
    <lineage>
        <taxon>Bacteria</taxon>
        <taxon>Pseudomonadati</taxon>
        <taxon>Pseudomonadota</taxon>
        <taxon>Betaproteobacteria</taxon>
        <taxon>Burkholderiales</taxon>
        <taxon>Burkholderiaceae</taxon>
        <taxon>Caballeronia</taxon>
    </lineage>
</organism>
<protein>
    <submittedName>
        <fullName evidence="1">Uncharacterized protein</fullName>
    </submittedName>
</protein>
<dbReference type="EMBL" id="FCOK02000013">
    <property type="protein sequence ID" value="SAL30675.1"/>
    <property type="molecule type" value="Genomic_DNA"/>
</dbReference>
<dbReference type="Proteomes" id="UP000054683">
    <property type="component" value="Unassembled WGS sequence"/>
</dbReference>
<sequence>MPGSIPFCVVTGIGRASHLKMNISFPFAPTTAKTTQDVSRPAAIELKHEWSFNE</sequence>
<accession>A0A158GEY0</accession>
<proteinExistence type="predicted"/>
<dbReference type="AlphaFoldDB" id="A0A158GEY0"/>
<name>A0A158GEY0_9BURK</name>